<evidence type="ECO:0000256" key="5">
    <source>
        <dbReference type="ARBA" id="ARBA00022683"/>
    </source>
</evidence>
<organism evidence="7 8">
    <name type="scientific">Streptococcus ratti FA-1 = DSM 20564</name>
    <dbReference type="NCBI Taxonomy" id="699248"/>
    <lineage>
        <taxon>Bacteria</taxon>
        <taxon>Bacillati</taxon>
        <taxon>Bacillota</taxon>
        <taxon>Bacilli</taxon>
        <taxon>Lactobacillales</taxon>
        <taxon>Streptococcaceae</taxon>
        <taxon>Streptococcus</taxon>
    </lineage>
</organism>
<dbReference type="InterPro" id="IPR016152">
    <property type="entry name" value="PTrfase/Anion_transptr"/>
</dbReference>
<keyword evidence="8" id="KW-1185">Reference proteome</keyword>
<dbReference type="EMBL" id="AJTZ01000005">
    <property type="protein sequence ID" value="EJN94553.1"/>
    <property type="molecule type" value="Genomic_DNA"/>
</dbReference>
<keyword evidence="5" id="KW-0598">Phosphotransferase system</keyword>
<proteinExistence type="predicted"/>
<keyword evidence="3" id="KW-0762">Sugar transport</keyword>
<dbReference type="InterPro" id="IPR002178">
    <property type="entry name" value="PTS_EIIA_type-2_dom"/>
</dbReference>
<dbReference type="Proteomes" id="UP000007815">
    <property type="component" value="Unassembled WGS sequence"/>
</dbReference>
<dbReference type="PANTHER" id="PTHR47738:SF2">
    <property type="entry name" value="PTS SYSTEM FRUCTOSE-LIKE EIIA COMPONENT"/>
    <property type="match status" value="1"/>
</dbReference>
<evidence type="ECO:0000256" key="4">
    <source>
        <dbReference type="ARBA" id="ARBA00022679"/>
    </source>
</evidence>
<evidence type="ECO:0000256" key="1">
    <source>
        <dbReference type="ARBA" id="ARBA00022448"/>
    </source>
</evidence>
<name>A0ABP2QZQ4_STRRT</name>
<dbReference type="Pfam" id="PF00359">
    <property type="entry name" value="PTS_EIIA_2"/>
    <property type="match status" value="1"/>
</dbReference>
<gene>
    <name evidence="7" type="ORF">SRA_08446</name>
</gene>
<accession>A0ABP2QZQ4</accession>
<dbReference type="NCBIfam" id="TIGR00848">
    <property type="entry name" value="fruA"/>
    <property type="match status" value="1"/>
</dbReference>
<evidence type="ECO:0000256" key="3">
    <source>
        <dbReference type="ARBA" id="ARBA00022597"/>
    </source>
</evidence>
<protein>
    <submittedName>
        <fullName evidence="7">PTS system, IIA component</fullName>
    </submittedName>
</protein>
<dbReference type="RefSeq" id="WP_003089671.1">
    <property type="nucleotide sequence ID" value="NZ_AJTZ01000005.1"/>
</dbReference>
<evidence type="ECO:0000313" key="8">
    <source>
        <dbReference type="Proteomes" id="UP000007815"/>
    </source>
</evidence>
<evidence type="ECO:0000259" key="6">
    <source>
        <dbReference type="PROSITE" id="PS51094"/>
    </source>
</evidence>
<evidence type="ECO:0000256" key="2">
    <source>
        <dbReference type="ARBA" id="ARBA00022553"/>
    </source>
</evidence>
<keyword evidence="1" id="KW-0813">Transport</keyword>
<reference evidence="7 8" key="1">
    <citation type="submission" date="2009-12" db="EMBL/GenBank/DDBJ databases">
        <authorList>
            <person name="Lefebure T."/>
            <person name="Cornejo O.E."/>
            <person name="Pavinski Bitar P.D."/>
            <person name="Lang P."/>
            <person name="Stanhope M.J."/>
        </authorList>
    </citation>
    <scope>NUCLEOTIDE SEQUENCE [LARGE SCALE GENOMIC DNA]</scope>
    <source>
        <strain evidence="7 8">FA-1</strain>
    </source>
</reference>
<dbReference type="InterPro" id="IPR004715">
    <property type="entry name" value="PTS_IIA_fruc"/>
</dbReference>
<dbReference type="InterPro" id="IPR051541">
    <property type="entry name" value="PTS_SugarTrans_NitroReg"/>
</dbReference>
<dbReference type="PROSITE" id="PS00372">
    <property type="entry name" value="PTS_EIIA_TYPE_2_HIS"/>
    <property type="match status" value="1"/>
</dbReference>
<dbReference type="CDD" id="cd00211">
    <property type="entry name" value="PTS_IIA_fru"/>
    <property type="match status" value="1"/>
</dbReference>
<comment type="caution">
    <text evidence="7">The sequence shown here is derived from an EMBL/GenBank/DDBJ whole genome shotgun (WGS) entry which is preliminary data.</text>
</comment>
<sequence>MEAKDAIDIKLIDTHLSAKTKEEALQALSGLLFQESKISDQEAFLKDVYEREAQGQTGIGNFVAIPHGKSPSVTVPAVAIGINDREIPWESLDGKGVRAVILFAVGSDSKAAKEHLKLLALFAKKLGNDQVVARLLQAENPEDVLAAFSL</sequence>
<evidence type="ECO:0000313" key="7">
    <source>
        <dbReference type="EMBL" id="EJN94553.1"/>
    </source>
</evidence>
<dbReference type="PANTHER" id="PTHR47738">
    <property type="entry name" value="PTS SYSTEM FRUCTOSE-LIKE EIIA COMPONENT-RELATED"/>
    <property type="match status" value="1"/>
</dbReference>
<keyword evidence="4" id="KW-0808">Transferase</keyword>
<feature type="domain" description="PTS EIIA type-2" evidence="6">
    <location>
        <begin position="5"/>
        <end position="150"/>
    </location>
</feature>
<dbReference type="PROSITE" id="PS51094">
    <property type="entry name" value="PTS_EIIA_TYPE_2"/>
    <property type="match status" value="1"/>
</dbReference>
<dbReference type="Gene3D" id="3.40.930.10">
    <property type="entry name" value="Mannitol-specific EII, Chain A"/>
    <property type="match status" value="1"/>
</dbReference>
<keyword evidence="2" id="KW-0597">Phosphoprotein</keyword>
<dbReference type="SUPFAM" id="SSF55804">
    <property type="entry name" value="Phoshotransferase/anion transport protein"/>
    <property type="match status" value="1"/>
</dbReference>